<dbReference type="RefSeq" id="WP_285450518.1">
    <property type="nucleotide sequence ID" value="NZ_CP127173.1"/>
</dbReference>
<keyword evidence="1" id="KW-1133">Transmembrane helix</keyword>
<organism evidence="2 3">
    <name type="scientific">Amycolatopsis nalaikhensis</name>
    <dbReference type="NCBI Taxonomy" id="715472"/>
    <lineage>
        <taxon>Bacteria</taxon>
        <taxon>Bacillati</taxon>
        <taxon>Actinomycetota</taxon>
        <taxon>Actinomycetes</taxon>
        <taxon>Pseudonocardiales</taxon>
        <taxon>Pseudonocardiaceae</taxon>
        <taxon>Amycolatopsis</taxon>
    </lineage>
</organism>
<keyword evidence="3" id="KW-1185">Reference proteome</keyword>
<gene>
    <name evidence="2" type="ORF">QP939_34645</name>
</gene>
<keyword evidence="1" id="KW-0472">Membrane</keyword>
<evidence type="ECO:0000313" key="3">
    <source>
        <dbReference type="Proteomes" id="UP001227101"/>
    </source>
</evidence>
<dbReference type="InterPro" id="IPR021401">
    <property type="entry name" value="DUF3040"/>
</dbReference>
<dbReference type="EMBL" id="CP127173">
    <property type="protein sequence ID" value="WIV53984.1"/>
    <property type="molecule type" value="Genomic_DNA"/>
</dbReference>
<dbReference type="Pfam" id="PF11239">
    <property type="entry name" value="DUF3040"/>
    <property type="match status" value="1"/>
</dbReference>
<protein>
    <submittedName>
        <fullName evidence="2">DUF3040 domain-containing protein</fullName>
    </submittedName>
</protein>
<evidence type="ECO:0000256" key="1">
    <source>
        <dbReference type="SAM" id="Phobius"/>
    </source>
</evidence>
<feature type="transmembrane region" description="Helical" evidence="1">
    <location>
        <begin position="43"/>
        <end position="76"/>
    </location>
</feature>
<evidence type="ECO:0000313" key="2">
    <source>
        <dbReference type="EMBL" id="WIV53984.1"/>
    </source>
</evidence>
<dbReference type="Proteomes" id="UP001227101">
    <property type="component" value="Chromosome"/>
</dbReference>
<reference evidence="2 3" key="1">
    <citation type="submission" date="2023-06" db="EMBL/GenBank/DDBJ databases">
        <authorList>
            <person name="Oyuntsetseg B."/>
            <person name="Kim S.B."/>
        </authorList>
    </citation>
    <scope>NUCLEOTIDE SEQUENCE [LARGE SCALE GENOMIC DNA]</scope>
    <source>
        <strain evidence="2 3">2-2</strain>
    </source>
</reference>
<sequence length="99" mass="11174">MLNFRERKALRELQHRLLADHPDLERSFRDAPLHRPLWHRWRLCITVITACVTGIVMLLLGSPASALGIGVVAWVGWHMWLRPGETDAHPGVTTTPPPG</sequence>
<proteinExistence type="predicted"/>
<keyword evidence="1" id="KW-0812">Transmembrane</keyword>
<name>A0ABY8XEE9_9PSEU</name>
<accession>A0ABY8XEE9</accession>